<dbReference type="GO" id="GO:0046872">
    <property type="term" value="F:metal ion binding"/>
    <property type="evidence" value="ECO:0007669"/>
    <property type="project" value="UniProtKB-KW"/>
</dbReference>
<dbReference type="GO" id="GO:0004519">
    <property type="term" value="F:endonuclease activity"/>
    <property type="evidence" value="ECO:0007669"/>
    <property type="project" value="UniProtKB-KW"/>
</dbReference>
<dbReference type="GO" id="GO:0006281">
    <property type="term" value="P:DNA repair"/>
    <property type="evidence" value="ECO:0007669"/>
    <property type="project" value="UniProtKB-KW"/>
</dbReference>
<dbReference type="AlphaFoldDB" id="A0A843YKB7"/>
<feature type="domain" description="Endonuclease/exonuclease/phosphatase" evidence="9">
    <location>
        <begin position="9"/>
        <end position="237"/>
    </location>
</feature>
<comment type="caution">
    <text evidence="10">The sequence shown here is derived from an EMBL/GenBank/DDBJ whole genome shotgun (WGS) entry which is preliminary data.</text>
</comment>
<organism evidence="10 11">
    <name type="scientific">Tritonibacter litoralis</name>
    <dbReference type="NCBI Taxonomy" id="2662264"/>
    <lineage>
        <taxon>Bacteria</taxon>
        <taxon>Pseudomonadati</taxon>
        <taxon>Pseudomonadota</taxon>
        <taxon>Alphaproteobacteria</taxon>
        <taxon>Rhodobacterales</taxon>
        <taxon>Paracoccaceae</taxon>
        <taxon>Tritonibacter</taxon>
    </lineage>
</organism>
<evidence type="ECO:0000256" key="3">
    <source>
        <dbReference type="ARBA" id="ARBA00022722"/>
    </source>
</evidence>
<evidence type="ECO:0000256" key="6">
    <source>
        <dbReference type="ARBA" id="ARBA00022801"/>
    </source>
</evidence>
<keyword evidence="7" id="KW-0460">Magnesium</keyword>
<evidence type="ECO:0000256" key="1">
    <source>
        <dbReference type="ARBA" id="ARBA00001936"/>
    </source>
</evidence>
<reference evidence="10 11" key="1">
    <citation type="submission" date="2019-10" db="EMBL/GenBank/DDBJ databases">
        <title>Epibacterium sp. nov., isolated from seawater.</title>
        <authorList>
            <person name="Zhang X."/>
            <person name="Li N."/>
        </authorList>
    </citation>
    <scope>NUCLEOTIDE SEQUENCE [LARGE SCALE GENOMIC DNA]</scope>
    <source>
        <strain evidence="10 11">SM1979</strain>
    </source>
</reference>
<keyword evidence="10" id="KW-0255">Endonuclease</keyword>
<dbReference type="InterPro" id="IPR051547">
    <property type="entry name" value="TDP2-like"/>
</dbReference>
<dbReference type="PANTHER" id="PTHR15822">
    <property type="entry name" value="TRAF AND TNF RECEPTOR-ASSOCIATED PROTEIN"/>
    <property type="match status" value="1"/>
</dbReference>
<evidence type="ECO:0000313" key="11">
    <source>
        <dbReference type="Proteomes" id="UP000444174"/>
    </source>
</evidence>
<dbReference type="InterPro" id="IPR005135">
    <property type="entry name" value="Endo/exonuclease/phosphatase"/>
</dbReference>
<evidence type="ECO:0000256" key="4">
    <source>
        <dbReference type="ARBA" id="ARBA00022723"/>
    </source>
</evidence>
<dbReference type="SUPFAM" id="SSF56219">
    <property type="entry name" value="DNase I-like"/>
    <property type="match status" value="1"/>
</dbReference>
<proteinExistence type="predicted"/>
<dbReference type="GO" id="GO:0016787">
    <property type="term" value="F:hydrolase activity"/>
    <property type="evidence" value="ECO:0007669"/>
    <property type="project" value="UniProtKB-KW"/>
</dbReference>
<dbReference type="Pfam" id="PF03372">
    <property type="entry name" value="Exo_endo_phos"/>
    <property type="match status" value="1"/>
</dbReference>
<keyword evidence="5" id="KW-0227">DNA damage</keyword>
<protein>
    <submittedName>
        <fullName evidence="10">Endonuclease</fullName>
    </submittedName>
</protein>
<evidence type="ECO:0000256" key="7">
    <source>
        <dbReference type="ARBA" id="ARBA00022842"/>
    </source>
</evidence>
<sequence length="246" mass="27438">MSETVRLLFWNTYCENSDSGRITSCLDALSPDVVVMCEATEGHLEAVARRYRHVVQARDYLQDGVLCHVAIAAQVPLSDISVVRHGEINKAPASWLARRMGWVEFLDTLAASLPALGFRVLCLHLSAGCGPMRRRRELEAAAEQISLEGPMVVAGDFNSFSEPWLAPILAAPLGYTWRDWGWRERSANDAWFAERGFTPAIDGITFPRFQLRMDQIYVRDVTLTTGGAVSELWGSDHRPVMITLST</sequence>
<dbReference type="Proteomes" id="UP000444174">
    <property type="component" value="Unassembled WGS sequence"/>
</dbReference>
<dbReference type="EMBL" id="WIBF01000013">
    <property type="protein sequence ID" value="MQQ10268.1"/>
    <property type="molecule type" value="Genomic_DNA"/>
</dbReference>
<evidence type="ECO:0000256" key="5">
    <source>
        <dbReference type="ARBA" id="ARBA00022763"/>
    </source>
</evidence>
<evidence type="ECO:0000259" key="9">
    <source>
        <dbReference type="Pfam" id="PF03372"/>
    </source>
</evidence>
<accession>A0A843YKB7</accession>
<evidence type="ECO:0000256" key="2">
    <source>
        <dbReference type="ARBA" id="ARBA00001946"/>
    </source>
</evidence>
<dbReference type="RefSeq" id="WP_153217241.1">
    <property type="nucleotide sequence ID" value="NZ_WIBF01000013.1"/>
</dbReference>
<keyword evidence="11" id="KW-1185">Reference proteome</keyword>
<evidence type="ECO:0000313" key="10">
    <source>
        <dbReference type="EMBL" id="MQQ10268.1"/>
    </source>
</evidence>
<comment type="cofactor">
    <cofactor evidence="2">
        <name>Mg(2+)</name>
        <dbReference type="ChEBI" id="CHEBI:18420"/>
    </cofactor>
</comment>
<dbReference type="Gene3D" id="3.60.10.10">
    <property type="entry name" value="Endonuclease/exonuclease/phosphatase"/>
    <property type="match status" value="1"/>
</dbReference>
<gene>
    <name evidence="10" type="ORF">GFB49_17510</name>
</gene>
<keyword evidence="6" id="KW-0378">Hydrolase</keyword>
<comment type="cofactor">
    <cofactor evidence="1">
        <name>Mn(2+)</name>
        <dbReference type="ChEBI" id="CHEBI:29035"/>
    </cofactor>
</comment>
<dbReference type="PANTHER" id="PTHR15822:SF4">
    <property type="entry name" value="TYROSYL-DNA PHOSPHODIESTERASE 2"/>
    <property type="match status" value="1"/>
</dbReference>
<keyword evidence="4" id="KW-0479">Metal-binding</keyword>
<evidence type="ECO:0000256" key="8">
    <source>
        <dbReference type="ARBA" id="ARBA00023204"/>
    </source>
</evidence>
<dbReference type="InterPro" id="IPR036691">
    <property type="entry name" value="Endo/exonu/phosph_ase_sf"/>
</dbReference>
<name>A0A843YKB7_9RHOB</name>
<keyword evidence="8" id="KW-0234">DNA repair</keyword>
<keyword evidence="3" id="KW-0540">Nuclease</keyword>